<keyword evidence="4 5" id="KW-0456">Lyase</keyword>
<comment type="catalytic activity">
    <reaction evidence="1">
        <text>(4aS,6R)-4a-hydroxy-L-erythro-5,6,7,8-tetrahydrobiopterin = (6R)-L-erythro-6,7-dihydrobiopterin + H2O</text>
        <dbReference type="Rhea" id="RHEA:11920"/>
        <dbReference type="ChEBI" id="CHEBI:15377"/>
        <dbReference type="ChEBI" id="CHEBI:15642"/>
        <dbReference type="ChEBI" id="CHEBI:43120"/>
        <dbReference type="EC" id="4.2.1.96"/>
    </reaction>
</comment>
<sequence length="102" mass="11829">MPFTPQEVEAHLEKLEGWELEEGRWIVRKFTFSEYMKGIAFVDEVAAISEAFNHHPFITIDYKTVTLRLTSWEAGGITAIDIKEAEQYNEAYEKMNSPEKSL</sequence>
<comment type="caution">
    <text evidence="5">The sequence shown here is derived from an EMBL/GenBank/DDBJ whole genome shotgun (WGS) entry which is preliminary data.</text>
</comment>
<dbReference type="InterPro" id="IPR001533">
    <property type="entry name" value="Pterin_deHydtase"/>
</dbReference>
<proteinExistence type="inferred from homology"/>
<dbReference type="GO" id="GO:0008124">
    <property type="term" value="F:4-alpha-hydroxytetrahydrobiopterin dehydratase activity"/>
    <property type="evidence" value="ECO:0007669"/>
    <property type="project" value="UniProtKB-EC"/>
</dbReference>
<dbReference type="Pfam" id="PF01329">
    <property type="entry name" value="Pterin_4a"/>
    <property type="match status" value="1"/>
</dbReference>
<dbReference type="RefSeq" id="WP_155613509.1">
    <property type="nucleotide sequence ID" value="NZ_WNZW01000021.1"/>
</dbReference>
<dbReference type="AlphaFoldDB" id="A0A7X3CPT8"/>
<reference evidence="5 6" key="1">
    <citation type="submission" date="2019-11" db="EMBL/GenBank/DDBJ databases">
        <title>Draft genome sequences of five Paenibacillus species of dairy origin.</title>
        <authorList>
            <person name="Olajide A.M."/>
            <person name="Chen S."/>
            <person name="Lapointe G."/>
        </authorList>
    </citation>
    <scope>NUCLEOTIDE SEQUENCE [LARGE SCALE GENOMIC DNA]</scope>
    <source>
        <strain evidence="5 6">12CR55</strain>
    </source>
</reference>
<evidence type="ECO:0000313" key="5">
    <source>
        <dbReference type="EMBL" id="MUG48163.1"/>
    </source>
</evidence>
<dbReference type="PANTHER" id="PTHR12599:SF0">
    <property type="entry name" value="PTERIN-4-ALPHA-CARBINOLAMINE DEHYDRATASE"/>
    <property type="match status" value="1"/>
</dbReference>
<protein>
    <recommendedName>
        <fullName evidence="3">4a-hydroxytetrahydrobiopterin dehydratase</fullName>
        <ecNumber evidence="3">4.2.1.96</ecNumber>
    </recommendedName>
</protein>
<dbReference type="EC" id="4.2.1.96" evidence="3"/>
<dbReference type="Proteomes" id="UP000447876">
    <property type="component" value="Unassembled WGS sequence"/>
</dbReference>
<dbReference type="GO" id="GO:0006729">
    <property type="term" value="P:tetrahydrobiopterin biosynthetic process"/>
    <property type="evidence" value="ECO:0007669"/>
    <property type="project" value="InterPro"/>
</dbReference>
<dbReference type="InterPro" id="IPR036428">
    <property type="entry name" value="PCD_sf"/>
</dbReference>
<dbReference type="PANTHER" id="PTHR12599">
    <property type="entry name" value="PTERIN-4-ALPHA-CARBINOLAMINE DEHYDRATASE"/>
    <property type="match status" value="1"/>
</dbReference>
<gene>
    <name evidence="5" type="ORF">GNP95_24790</name>
</gene>
<organism evidence="5 6">
    <name type="scientific">Paenibacillus woosongensis</name>
    <dbReference type="NCBI Taxonomy" id="307580"/>
    <lineage>
        <taxon>Bacteria</taxon>
        <taxon>Bacillati</taxon>
        <taxon>Bacillota</taxon>
        <taxon>Bacilli</taxon>
        <taxon>Bacillales</taxon>
        <taxon>Paenibacillaceae</taxon>
        <taxon>Paenibacillus</taxon>
    </lineage>
</organism>
<dbReference type="SUPFAM" id="SSF55248">
    <property type="entry name" value="PCD-like"/>
    <property type="match status" value="1"/>
</dbReference>
<evidence type="ECO:0000256" key="3">
    <source>
        <dbReference type="ARBA" id="ARBA00013252"/>
    </source>
</evidence>
<name>A0A7X3CPT8_9BACL</name>
<dbReference type="Gene3D" id="3.30.1360.20">
    <property type="entry name" value="Transcriptional coactivator/pterin dehydratase"/>
    <property type="match status" value="1"/>
</dbReference>
<evidence type="ECO:0000256" key="1">
    <source>
        <dbReference type="ARBA" id="ARBA00001554"/>
    </source>
</evidence>
<dbReference type="NCBIfam" id="NF002017">
    <property type="entry name" value="PRK00823.1-2"/>
    <property type="match status" value="1"/>
</dbReference>
<evidence type="ECO:0000313" key="6">
    <source>
        <dbReference type="Proteomes" id="UP000447876"/>
    </source>
</evidence>
<accession>A0A7X3CPT8</accession>
<dbReference type="OrthoDB" id="9800108at2"/>
<evidence type="ECO:0000256" key="2">
    <source>
        <dbReference type="ARBA" id="ARBA00006472"/>
    </source>
</evidence>
<dbReference type="CDD" id="cd00488">
    <property type="entry name" value="PCD_DCoH"/>
    <property type="match status" value="1"/>
</dbReference>
<evidence type="ECO:0000256" key="4">
    <source>
        <dbReference type="ARBA" id="ARBA00023239"/>
    </source>
</evidence>
<dbReference type="EMBL" id="WNZW01000021">
    <property type="protein sequence ID" value="MUG48163.1"/>
    <property type="molecule type" value="Genomic_DNA"/>
</dbReference>
<comment type="similarity">
    <text evidence="2">Belongs to the pterin-4-alpha-carbinolamine dehydratase family.</text>
</comment>